<reference evidence="2" key="1">
    <citation type="journal article" date="2022" name="bioRxiv">
        <title>Sequencing and chromosome-scale assembly of the giantPleurodeles waltlgenome.</title>
        <authorList>
            <person name="Brown T."/>
            <person name="Elewa A."/>
            <person name="Iarovenko S."/>
            <person name="Subramanian E."/>
            <person name="Araus A.J."/>
            <person name="Petzold A."/>
            <person name="Susuki M."/>
            <person name="Suzuki K.-i.T."/>
            <person name="Hayashi T."/>
            <person name="Toyoda A."/>
            <person name="Oliveira C."/>
            <person name="Osipova E."/>
            <person name="Leigh N.D."/>
            <person name="Simon A."/>
            <person name="Yun M.H."/>
        </authorList>
    </citation>
    <scope>NUCLEOTIDE SEQUENCE</scope>
    <source>
        <strain evidence="2">20211129_DDA</strain>
        <tissue evidence="2">Liver</tissue>
    </source>
</reference>
<evidence type="ECO:0000313" key="3">
    <source>
        <dbReference type="Proteomes" id="UP001066276"/>
    </source>
</evidence>
<accession>A0AAV7WRN3</accession>
<keyword evidence="3" id="KW-1185">Reference proteome</keyword>
<feature type="compositionally biased region" description="Polar residues" evidence="1">
    <location>
        <begin position="1"/>
        <end position="11"/>
    </location>
</feature>
<feature type="compositionally biased region" description="Basic and acidic residues" evidence="1">
    <location>
        <begin position="27"/>
        <end position="40"/>
    </location>
</feature>
<evidence type="ECO:0000256" key="1">
    <source>
        <dbReference type="SAM" id="MobiDB-lite"/>
    </source>
</evidence>
<organism evidence="2 3">
    <name type="scientific">Pleurodeles waltl</name>
    <name type="common">Iberian ribbed newt</name>
    <dbReference type="NCBI Taxonomy" id="8319"/>
    <lineage>
        <taxon>Eukaryota</taxon>
        <taxon>Metazoa</taxon>
        <taxon>Chordata</taxon>
        <taxon>Craniata</taxon>
        <taxon>Vertebrata</taxon>
        <taxon>Euteleostomi</taxon>
        <taxon>Amphibia</taxon>
        <taxon>Batrachia</taxon>
        <taxon>Caudata</taxon>
        <taxon>Salamandroidea</taxon>
        <taxon>Salamandridae</taxon>
        <taxon>Pleurodelinae</taxon>
        <taxon>Pleurodeles</taxon>
    </lineage>
</organism>
<feature type="region of interest" description="Disordered" evidence="1">
    <location>
        <begin position="1"/>
        <end position="52"/>
    </location>
</feature>
<evidence type="ECO:0000313" key="2">
    <source>
        <dbReference type="EMBL" id="KAJ1216724.1"/>
    </source>
</evidence>
<gene>
    <name evidence="2" type="ORF">NDU88_004323</name>
</gene>
<dbReference type="Proteomes" id="UP001066276">
    <property type="component" value="Chromosome 1_1"/>
</dbReference>
<comment type="caution">
    <text evidence="2">The sequence shown here is derived from an EMBL/GenBank/DDBJ whole genome shotgun (WGS) entry which is preliminary data.</text>
</comment>
<dbReference type="AlphaFoldDB" id="A0AAV7WRN3"/>
<dbReference type="EMBL" id="JANPWB010000001">
    <property type="protein sequence ID" value="KAJ1216724.1"/>
    <property type="molecule type" value="Genomic_DNA"/>
</dbReference>
<protein>
    <submittedName>
        <fullName evidence="2">Uncharacterized protein</fullName>
    </submittedName>
</protein>
<sequence>MTTSPYTNTSHMCFRGRNQALPTLENSGERREPALEEKDLGGAGKMAATTDTSQDSIVIISDDKGEGQGEQMSEDCGGGLPTGLLYSRDGRLMQLVPRLVSPMLHKVQEWEVANQTGEQVEFVDISGVVMRGTICGEASGDGKSGMAQVRLDFWQPVNGASQSGCDSPHVLGGHEDQVATRLLGQPACGKRLPVRVGAFSGHRLEERARPGAVRLTPGDVSSPGSGIQDFCPGAEEVPSTSRGAGFRYGANRRGVVKL</sequence>
<proteinExistence type="predicted"/>
<name>A0AAV7WRN3_PLEWA</name>